<feature type="compositionally biased region" description="Acidic residues" evidence="5">
    <location>
        <begin position="429"/>
        <end position="442"/>
    </location>
</feature>
<dbReference type="Pfam" id="PF01753">
    <property type="entry name" value="zf-MYND"/>
    <property type="match status" value="1"/>
</dbReference>
<feature type="region of interest" description="Disordered" evidence="5">
    <location>
        <begin position="416"/>
        <end position="442"/>
    </location>
</feature>
<evidence type="ECO:0000256" key="4">
    <source>
        <dbReference type="PROSITE-ProRule" id="PRU00134"/>
    </source>
</evidence>
<proteinExistence type="predicted"/>
<dbReference type="GO" id="GO:0008270">
    <property type="term" value="F:zinc ion binding"/>
    <property type="evidence" value="ECO:0007669"/>
    <property type="project" value="UniProtKB-KW"/>
</dbReference>
<gene>
    <name evidence="7" type="ORF">SDJN03_17959</name>
</gene>
<evidence type="ECO:0000256" key="5">
    <source>
        <dbReference type="SAM" id="MobiDB-lite"/>
    </source>
</evidence>
<dbReference type="PROSITE" id="PS50865">
    <property type="entry name" value="ZF_MYND_2"/>
    <property type="match status" value="1"/>
</dbReference>
<feature type="domain" description="MYND-type" evidence="6">
    <location>
        <begin position="367"/>
        <end position="409"/>
    </location>
</feature>
<sequence>MASSYNLGAFENSNKPQKKRFYEKQASQSQAKLSQSQAKLSQSQAKPSQSQGKPSQARRYQPLSHENQHEEESFTNKFTVFLRFPKRRRFSPPRSSAVVSDFFQSLPDDLLISILSKLSATASSPSDFISALITCKRFNNLGRHSLVLAKASQKTLAIGAKNWSESAHRFLKHCVDAGNVEACYILGMIRFYCLQNRGSGASLMAKAAISSHAPALYSLAVIQFNGSGGSKNDKDLRAGVALCARAAFLGHIDALRELGHCLQDGYGVCQNIMEGRRFLVQANARELAAVLSSTAATVTGGAARSWVTCDPHTHHRAAVGSSTECPLLSDFGCNVPAAEAHPASRFMAEWFAIRGGPPGPGLRLCSHVGCGRPETRRHEFRRCSVCGIVNYCSRACQALDWKLQHKAECSPLELWPENEGEGGVGEGGVENENEAEDVIEES</sequence>
<keyword evidence="1" id="KW-0479">Metal-binding</keyword>
<dbReference type="InterPro" id="IPR057136">
    <property type="entry name" value="At2g35280_TPR_dom"/>
</dbReference>
<evidence type="ECO:0000259" key="6">
    <source>
        <dbReference type="PROSITE" id="PS50865"/>
    </source>
</evidence>
<organism evidence="7 8">
    <name type="scientific">Cucurbita argyrosperma subsp. sororia</name>
    <dbReference type="NCBI Taxonomy" id="37648"/>
    <lineage>
        <taxon>Eukaryota</taxon>
        <taxon>Viridiplantae</taxon>
        <taxon>Streptophyta</taxon>
        <taxon>Embryophyta</taxon>
        <taxon>Tracheophyta</taxon>
        <taxon>Spermatophyta</taxon>
        <taxon>Magnoliopsida</taxon>
        <taxon>eudicotyledons</taxon>
        <taxon>Gunneridae</taxon>
        <taxon>Pentapetalae</taxon>
        <taxon>rosids</taxon>
        <taxon>fabids</taxon>
        <taxon>Cucurbitales</taxon>
        <taxon>Cucurbitaceae</taxon>
        <taxon>Cucurbiteae</taxon>
        <taxon>Cucurbita</taxon>
    </lineage>
</organism>
<evidence type="ECO:0000313" key="7">
    <source>
        <dbReference type="EMBL" id="KAG6585226.1"/>
    </source>
</evidence>
<protein>
    <submittedName>
        <fullName evidence="7">F-box protein</fullName>
    </submittedName>
</protein>
<dbReference type="CDD" id="cd09917">
    <property type="entry name" value="F-box_SF"/>
    <property type="match status" value="1"/>
</dbReference>
<keyword evidence="3" id="KW-0862">Zinc</keyword>
<evidence type="ECO:0000256" key="3">
    <source>
        <dbReference type="ARBA" id="ARBA00022833"/>
    </source>
</evidence>
<feature type="region of interest" description="Disordered" evidence="5">
    <location>
        <begin position="1"/>
        <end position="71"/>
    </location>
</feature>
<accession>A0AAV6MRX2</accession>
<keyword evidence="8" id="KW-1185">Reference proteome</keyword>
<name>A0AAV6MRX2_9ROSI</name>
<dbReference type="FunFam" id="6.10.140.2220:FF:000033">
    <property type="entry name" value="Predicted protein"/>
    <property type="match status" value="1"/>
</dbReference>
<feature type="compositionally biased region" description="Low complexity" evidence="5">
    <location>
        <begin position="24"/>
        <end position="57"/>
    </location>
</feature>
<dbReference type="PANTHER" id="PTHR46758:SF21">
    <property type="entry name" value="MYND-TYPE DOMAIN-CONTAINING PROTEIN"/>
    <property type="match status" value="1"/>
</dbReference>
<dbReference type="PANTHER" id="PTHR46758">
    <property type="entry name" value="MYND DOMAIN-CONTAINING"/>
    <property type="match status" value="1"/>
</dbReference>
<comment type="caution">
    <text evidence="7">The sequence shown here is derived from an EMBL/GenBank/DDBJ whole genome shotgun (WGS) entry which is preliminary data.</text>
</comment>
<evidence type="ECO:0000256" key="1">
    <source>
        <dbReference type="ARBA" id="ARBA00022723"/>
    </source>
</evidence>
<feature type="compositionally biased region" description="Polar residues" evidence="5">
    <location>
        <begin position="1"/>
        <end position="15"/>
    </location>
</feature>
<evidence type="ECO:0000256" key="2">
    <source>
        <dbReference type="ARBA" id="ARBA00022771"/>
    </source>
</evidence>
<dbReference type="AlphaFoldDB" id="A0AAV6MRX2"/>
<evidence type="ECO:0000313" key="8">
    <source>
        <dbReference type="Proteomes" id="UP000685013"/>
    </source>
</evidence>
<dbReference type="Pfam" id="PF23310">
    <property type="entry name" value="TPR_27"/>
    <property type="match status" value="1"/>
</dbReference>
<keyword evidence="2 4" id="KW-0863">Zinc-finger</keyword>
<feature type="non-terminal residue" evidence="7">
    <location>
        <position position="1"/>
    </location>
</feature>
<dbReference type="InterPro" id="IPR044508">
    <property type="entry name" value="At5g50450/At1g67340-like"/>
</dbReference>
<dbReference type="InterPro" id="IPR002893">
    <property type="entry name" value="Znf_MYND"/>
</dbReference>
<reference evidence="7 8" key="1">
    <citation type="journal article" date="2021" name="Hortic Res">
        <title>The domestication of Cucurbita argyrosperma as revealed by the genome of its wild relative.</title>
        <authorList>
            <person name="Barrera-Redondo J."/>
            <person name="Sanchez-de la Vega G."/>
            <person name="Aguirre-Liguori J.A."/>
            <person name="Castellanos-Morales G."/>
            <person name="Gutierrez-Guerrero Y.T."/>
            <person name="Aguirre-Dugua X."/>
            <person name="Aguirre-Planter E."/>
            <person name="Tenaillon M.I."/>
            <person name="Lira-Saade R."/>
            <person name="Eguiarte L.E."/>
        </authorList>
    </citation>
    <scope>NUCLEOTIDE SEQUENCE [LARGE SCALE GENOMIC DNA]</scope>
    <source>
        <strain evidence="7">JBR-2021</strain>
    </source>
</reference>
<dbReference type="Proteomes" id="UP000685013">
    <property type="component" value="Chromosome 12"/>
</dbReference>
<dbReference type="EMBL" id="JAGKQH010000012">
    <property type="protein sequence ID" value="KAG6585226.1"/>
    <property type="molecule type" value="Genomic_DNA"/>
</dbReference>